<dbReference type="InterPro" id="IPR036815">
    <property type="entry name" value="14-3-3_dom_sf"/>
</dbReference>
<dbReference type="PRINTS" id="PR00305">
    <property type="entry name" value="1433ZETA"/>
</dbReference>
<protein>
    <recommendedName>
        <fullName evidence="2">14-3-3 domain-containing protein</fullName>
    </recommendedName>
</protein>
<evidence type="ECO:0000259" key="2">
    <source>
        <dbReference type="SMART" id="SM00101"/>
    </source>
</evidence>
<sequence>NSKDPKVRLSGFLCGDFTLVAPWIVIDVFPETEYLPGQVSQRAEQYNDMVEFMDKVAKTVDTAELTPEERNLLSIAYKNLIAGRRASLKRIRSIEKKETKKGNTDNVSFIKDHRVKIETEINNICDRIFNLIDSHLLPNASTDDFKVFYLKMKGDYHRYLSDSKTGAARVQAVKDTLEIYKSAQVIALNLPSTDIPRLGLALNLSLFYYETLMSTKVACLTAKEVCAYDAAITELHAVREESFDDTVLIMHLISDRVTYDAPGRKRDGKRQNLKIMDMVVRFKSRSGSDLRLLGGDDGDGERRCLLSHSSLSLAAVSLCLDFLRVVVRASLLRQKVLRTSPFWCVVVSKSSVTNLSLPCSVESRDSCSSSLRKEAGVDVLYLLDSCFNRSSRDGAGVQSTSFLNFWSLVSFGVSFTLRWPGPGHLTASTYLRCDISFRIVSILTSLMASWLFAVSTVSKLCLTGGR</sequence>
<dbReference type="InterPro" id="IPR023410">
    <property type="entry name" value="14-3-3_domain"/>
</dbReference>
<evidence type="ECO:0000313" key="3">
    <source>
        <dbReference type="EMBL" id="KAF3502965.1"/>
    </source>
</evidence>
<dbReference type="InterPro" id="IPR000308">
    <property type="entry name" value="14-3-3"/>
</dbReference>
<name>A0A8S9NH78_BRACR</name>
<dbReference type="EMBL" id="QGKX02001621">
    <property type="protein sequence ID" value="KAF3502965.1"/>
    <property type="molecule type" value="Genomic_DNA"/>
</dbReference>
<dbReference type="Gene3D" id="1.20.190.20">
    <property type="entry name" value="14-3-3 domain"/>
    <property type="match status" value="1"/>
</dbReference>
<proteinExistence type="inferred from homology"/>
<comment type="similarity">
    <text evidence="1">Belongs to the 14-3-3 family.</text>
</comment>
<comment type="caution">
    <text evidence="3">The sequence shown here is derived from an EMBL/GenBank/DDBJ whole genome shotgun (WGS) entry which is preliminary data.</text>
</comment>
<dbReference type="Pfam" id="PF00244">
    <property type="entry name" value="14-3-3"/>
    <property type="match status" value="1"/>
</dbReference>
<evidence type="ECO:0000313" key="4">
    <source>
        <dbReference type="Proteomes" id="UP000712600"/>
    </source>
</evidence>
<gene>
    <name evidence="3" type="ORF">F2Q69_00043942</name>
</gene>
<dbReference type="AlphaFoldDB" id="A0A8S9NH78"/>
<evidence type="ECO:0000256" key="1">
    <source>
        <dbReference type="ARBA" id="ARBA00006141"/>
    </source>
</evidence>
<dbReference type="SMART" id="SM00101">
    <property type="entry name" value="14_3_3"/>
    <property type="match status" value="1"/>
</dbReference>
<feature type="domain" description="14-3-3" evidence="2">
    <location>
        <begin position="31"/>
        <end position="274"/>
    </location>
</feature>
<dbReference type="PANTHER" id="PTHR18860">
    <property type="entry name" value="14-3-3 PROTEIN"/>
    <property type="match status" value="1"/>
</dbReference>
<dbReference type="SUPFAM" id="SSF48445">
    <property type="entry name" value="14-3-3 protein"/>
    <property type="match status" value="1"/>
</dbReference>
<feature type="non-terminal residue" evidence="3">
    <location>
        <position position="466"/>
    </location>
</feature>
<organism evidence="3 4">
    <name type="scientific">Brassica cretica</name>
    <name type="common">Mustard</name>
    <dbReference type="NCBI Taxonomy" id="69181"/>
    <lineage>
        <taxon>Eukaryota</taxon>
        <taxon>Viridiplantae</taxon>
        <taxon>Streptophyta</taxon>
        <taxon>Embryophyta</taxon>
        <taxon>Tracheophyta</taxon>
        <taxon>Spermatophyta</taxon>
        <taxon>Magnoliopsida</taxon>
        <taxon>eudicotyledons</taxon>
        <taxon>Gunneridae</taxon>
        <taxon>Pentapetalae</taxon>
        <taxon>rosids</taxon>
        <taxon>malvids</taxon>
        <taxon>Brassicales</taxon>
        <taxon>Brassicaceae</taxon>
        <taxon>Brassiceae</taxon>
        <taxon>Brassica</taxon>
    </lineage>
</organism>
<accession>A0A8S9NH78</accession>
<reference evidence="3" key="1">
    <citation type="submission" date="2019-12" db="EMBL/GenBank/DDBJ databases">
        <title>Genome sequencing and annotation of Brassica cretica.</title>
        <authorList>
            <person name="Studholme D.J."/>
            <person name="Sarris P."/>
        </authorList>
    </citation>
    <scope>NUCLEOTIDE SEQUENCE</scope>
    <source>
        <strain evidence="3">PFS-109/04</strain>
        <tissue evidence="3">Leaf</tissue>
    </source>
</reference>
<dbReference type="Proteomes" id="UP000712600">
    <property type="component" value="Unassembled WGS sequence"/>
</dbReference>